<dbReference type="Pfam" id="PF11142">
    <property type="entry name" value="DUF2917"/>
    <property type="match status" value="1"/>
</dbReference>
<keyword evidence="2" id="KW-1185">Reference proteome</keyword>
<organism evidence="1 2">
    <name type="scientific">Pelomonas baiyunensis</name>
    <dbReference type="NCBI Taxonomy" id="3299026"/>
    <lineage>
        <taxon>Bacteria</taxon>
        <taxon>Pseudomonadati</taxon>
        <taxon>Pseudomonadota</taxon>
        <taxon>Betaproteobacteria</taxon>
        <taxon>Burkholderiales</taxon>
        <taxon>Sphaerotilaceae</taxon>
        <taxon>Roseateles</taxon>
    </lineage>
</organism>
<evidence type="ECO:0000313" key="1">
    <source>
        <dbReference type="EMBL" id="MFG6467553.1"/>
    </source>
</evidence>
<dbReference type="Proteomes" id="UP001606303">
    <property type="component" value="Unassembled WGS sequence"/>
</dbReference>
<dbReference type="InterPro" id="IPR021317">
    <property type="entry name" value="DUF2917"/>
</dbReference>
<proteinExistence type="predicted"/>
<sequence length="98" mass="10398">MTDTFTHRLTAGQAVTLAAASAPRRVVVTQGRLWVTVSGDAADHWLSPGGGFTLVPGQEAVLEGWPEAQFQVLAPARVRARRKPRQNGGWGVARGVPA</sequence>
<dbReference type="RefSeq" id="WP_394385237.1">
    <property type="nucleotide sequence ID" value="NZ_JBIGIB010000003.1"/>
</dbReference>
<protein>
    <submittedName>
        <fullName evidence="1">DUF2917 domain-containing protein</fullName>
    </submittedName>
</protein>
<reference evidence="1 2" key="1">
    <citation type="submission" date="2024-08" db="EMBL/GenBank/DDBJ databases">
        <authorList>
            <person name="Lu H."/>
        </authorList>
    </citation>
    <scope>NUCLEOTIDE SEQUENCE [LARGE SCALE GENOMIC DNA]</scope>
    <source>
        <strain evidence="1 2">BYS87W</strain>
    </source>
</reference>
<dbReference type="EMBL" id="JBIGIB010000003">
    <property type="protein sequence ID" value="MFG6467553.1"/>
    <property type="molecule type" value="Genomic_DNA"/>
</dbReference>
<evidence type="ECO:0000313" key="2">
    <source>
        <dbReference type="Proteomes" id="UP001606303"/>
    </source>
</evidence>
<name>A0ABW7H040_9BURK</name>
<gene>
    <name evidence="1" type="ORF">ACG01O_13095</name>
</gene>
<accession>A0ABW7H040</accession>
<comment type="caution">
    <text evidence="1">The sequence shown here is derived from an EMBL/GenBank/DDBJ whole genome shotgun (WGS) entry which is preliminary data.</text>
</comment>